<evidence type="ECO:0000313" key="2">
    <source>
        <dbReference type="EMBL" id="VFU26027.1"/>
    </source>
</evidence>
<gene>
    <name evidence="2" type="ORF">SVIM_LOCUS65259</name>
</gene>
<organism evidence="2">
    <name type="scientific">Salix viminalis</name>
    <name type="common">Common osier</name>
    <name type="synonym">Basket willow</name>
    <dbReference type="NCBI Taxonomy" id="40686"/>
    <lineage>
        <taxon>Eukaryota</taxon>
        <taxon>Viridiplantae</taxon>
        <taxon>Streptophyta</taxon>
        <taxon>Embryophyta</taxon>
        <taxon>Tracheophyta</taxon>
        <taxon>Spermatophyta</taxon>
        <taxon>Magnoliopsida</taxon>
        <taxon>eudicotyledons</taxon>
        <taxon>Gunneridae</taxon>
        <taxon>Pentapetalae</taxon>
        <taxon>rosids</taxon>
        <taxon>fabids</taxon>
        <taxon>Malpighiales</taxon>
        <taxon>Salicaceae</taxon>
        <taxon>Saliceae</taxon>
        <taxon>Salix</taxon>
    </lineage>
</organism>
<keyword evidence="1" id="KW-0812">Transmembrane</keyword>
<sequence>MKPALISFVLGSFLPLHFVFLFCYGWSGGRLWGSIGSFQVGLRRRAVVSLSRFVSWVGVSARITCSYFGFFCLGRCLQWTTRTFFSLPLFSYVLYISFFLVFVPFYLQAFLPSGFSWFFLFLPSFLFIFACNLSSLLIVTFCSQVCVGSFLLFVQLLS</sequence>
<keyword evidence="1" id="KW-1133">Transmembrane helix</keyword>
<feature type="transmembrane region" description="Helical" evidence="1">
    <location>
        <begin position="85"/>
        <end position="103"/>
    </location>
</feature>
<reference evidence="2" key="1">
    <citation type="submission" date="2019-03" db="EMBL/GenBank/DDBJ databases">
        <authorList>
            <person name="Mank J."/>
            <person name="Almeida P."/>
        </authorList>
    </citation>
    <scope>NUCLEOTIDE SEQUENCE</scope>
    <source>
        <strain evidence="2">78183</strain>
    </source>
</reference>
<name>A0A6N2KCA5_SALVM</name>
<evidence type="ECO:0000256" key="1">
    <source>
        <dbReference type="SAM" id="Phobius"/>
    </source>
</evidence>
<dbReference type="AlphaFoldDB" id="A0A6N2KCA5"/>
<proteinExistence type="predicted"/>
<keyword evidence="1" id="KW-0472">Membrane</keyword>
<dbReference type="EMBL" id="CAADRP010000269">
    <property type="protein sequence ID" value="VFU26027.1"/>
    <property type="molecule type" value="Genomic_DNA"/>
</dbReference>
<protein>
    <recommendedName>
        <fullName evidence="3">Transmembrane protein</fullName>
    </recommendedName>
</protein>
<feature type="transmembrane region" description="Helical" evidence="1">
    <location>
        <begin position="109"/>
        <end position="129"/>
    </location>
</feature>
<evidence type="ECO:0008006" key="3">
    <source>
        <dbReference type="Google" id="ProtNLM"/>
    </source>
</evidence>
<feature type="transmembrane region" description="Helical" evidence="1">
    <location>
        <begin position="53"/>
        <end position="73"/>
    </location>
</feature>
<accession>A0A6N2KCA5</accession>